<dbReference type="InterPro" id="IPR036397">
    <property type="entry name" value="RNaseH_sf"/>
</dbReference>
<keyword evidence="2" id="KW-0269">Exonuclease</keyword>
<dbReference type="EMBL" id="CP147407">
    <property type="protein sequence ID" value="WXB97460.1"/>
    <property type="molecule type" value="Genomic_DNA"/>
</dbReference>
<organism evidence="2 3">
    <name type="scientific">Metabacillus sediminis</name>
    <dbReference type="NCBI Taxonomy" id="3117746"/>
    <lineage>
        <taxon>Bacteria</taxon>
        <taxon>Bacillati</taxon>
        <taxon>Bacillota</taxon>
        <taxon>Bacilli</taxon>
        <taxon>Bacillales</taxon>
        <taxon>Bacillaceae</taxon>
        <taxon>Metabacillus</taxon>
    </lineage>
</organism>
<dbReference type="GO" id="GO:0004527">
    <property type="term" value="F:exonuclease activity"/>
    <property type="evidence" value="ECO:0007669"/>
    <property type="project" value="UniProtKB-KW"/>
</dbReference>
<dbReference type="PANTHER" id="PTHR30231:SF37">
    <property type="entry name" value="EXODEOXYRIBONUCLEASE 10"/>
    <property type="match status" value="1"/>
</dbReference>
<evidence type="ECO:0000313" key="2">
    <source>
        <dbReference type="EMBL" id="WXB97460.1"/>
    </source>
</evidence>
<evidence type="ECO:0000259" key="1">
    <source>
        <dbReference type="SMART" id="SM00479"/>
    </source>
</evidence>
<feature type="domain" description="Exonuclease" evidence="1">
    <location>
        <begin position="10"/>
        <end position="181"/>
    </location>
</feature>
<keyword evidence="2" id="KW-0378">Hydrolase</keyword>
<dbReference type="SUPFAM" id="SSF53098">
    <property type="entry name" value="Ribonuclease H-like"/>
    <property type="match status" value="1"/>
</dbReference>
<dbReference type="PANTHER" id="PTHR30231">
    <property type="entry name" value="DNA POLYMERASE III SUBUNIT EPSILON"/>
    <property type="match status" value="1"/>
</dbReference>
<dbReference type="Pfam" id="PF00929">
    <property type="entry name" value="RNase_T"/>
    <property type="match status" value="1"/>
</dbReference>
<protein>
    <submittedName>
        <fullName evidence="2">Exonuclease domain-containing protein</fullName>
    </submittedName>
</protein>
<dbReference type="InterPro" id="IPR013520">
    <property type="entry name" value="Ribonucl_H"/>
</dbReference>
<proteinExistence type="predicted"/>
<reference evidence="2 3" key="1">
    <citation type="submission" date="2024-02" db="EMBL/GenBank/DDBJ databases">
        <title>Seven novel Bacillus-like species.</title>
        <authorList>
            <person name="Liu G."/>
        </authorList>
    </citation>
    <scope>NUCLEOTIDE SEQUENCE [LARGE SCALE GENOMIC DNA]</scope>
    <source>
        <strain evidence="2 3">FJAT-52054</strain>
    </source>
</reference>
<name>A0ABZ2NJR2_9BACI</name>
<keyword evidence="2" id="KW-0540">Nuclease</keyword>
<dbReference type="Gene3D" id="3.30.420.10">
    <property type="entry name" value="Ribonuclease H-like superfamily/Ribonuclease H"/>
    <property type="match status" value="1"/>
</dbReference>
<accession>A0ABZ2NJR2</accession>
<keyword evidence="3" id="KW-1185">Reference proteome</keyword>
<dbReference type="SMART" id="SM00479">
    <property type="entry name" value="EXOIII"/>
    <property type="match status" value="1"/>
</dbReference>
<dbReference type="Proteomes" id="UP001377337">
    <property type="component" value="Chromosome"/>
</dbReference>
<sequence>MLIGNKDIVTGMLVDVETTGLSPKQDEMIEIGILLFRYNQAADEFLEIEEKHSYLREPQSSGALANYPFAQRVHGIPFEAVQGQAFEDERVQEAFAKADFAMAHNASFDRSFICTMYPEAAELRWHCTVRHIPWKEYGFLNSKLLYLVRQHGLGTSQTHRALDDVMQLHALLQCKNEDQETYLKAALSRRPMGKYGEKKTGYRRFGTR</sequence>
<dbReference type="CDD" id="cd06127">
    <property type="entry name" value="DEDDh"/>
    <property type="match status" value="1"/>
</dbReference>
<evidence type="ECO:0000313" key="3">
    <source>
        <dbReference type="Proteomes" id="UP001377337"/>
    </source>
</evidence>
<dbReference type="RefSeq" id="WP_197491608.1">
    <property type="nucleotide sequence ID" value="NZ_CP147407.1"/>
</dbReference>
<dbReference type="InterPro" id="IPR012337">
    <property type="entry name" value="RNaseH-like_sf"/>
</dbReference>
<gene>
    <name evidence="2" type="ORF">WCV65_02860</name>
</gene>